<proteinExistence type="predicted"/>
<evidence type="ECO:0000313" key="1">
    <source>
        <dbReference type="EMBL" id="KAK9904866.1"/>
    </source>
</evidence>
<evidence type="ECO:0000313" key="2">
    <source>
        <dbReference type="Proteomes" id="UP001491310"/>
    </source>
</evidence>
<reference evidence="1 2" key="1">
    <citation type="journal article" date="2024" name="Nat. Commun.">
        <title>Phylogenomics reveals the evolutionary origins of lichenization in chlorophyte algae.</title>
        <authorList>
            <person name="Puginier C."/>
            <person name="Libourel C."/>
            <person name="Otte J."/>
            <person name="Skaloud P."/>
            <person name="Haon M."/>
            <person name="Grisel S."/>
            <person name="Petersen M."/>
            <person name="Berrin J.G."/>
            <person name="Delaux P.M."/>
            <person name="Dal Grande F."/>
            <person name="Keller J."/>
        </authorList>
    </citation>
    <scope>NUCLEOTIDE SEQUENCE [LARGE SCALE GENOMIC DNA]</scope>
    <source>
        <strain evidence="1 2">SAG 216-7</strain>
    </source>
</reference>
<dbReference type="Proteomes" id="UP001491310">
    <property type="component" value="Unassembled WGS sequence"/>
</dbReference>
<keyword evidence="2" id="KW-1185">Reference proteome</keyword>
<dbReference type="EMBL" id="JALJOT010000012">
    <property type="protein sequence ID" value="KAK9904866.1"/>
    <property type="molecule type" value="Genomic_DNA"/>
</dbReference>
<name>A0ABR2YHA6_9CHLO</name>
<sequence length="78" mass="8427">MLGKELPAIGQTGIYKADAIRSGSEGRIYIVQCTKTLSVVPLAKLFYGLQAFAQEMAKEPQLLTEENMPGTSNVQPLA</sequence>
<accession>A0ABR2YHA6</accession>
<organism evidence="1 2">
    <name type="scientific">Coccomyxa subellipsoidea</name>
    <dbReference type="NCBI Taxonomy" id="248742"/>
    <lineage>
        <taxon>Eukaryota</taxon>
        <taxon>Viridiplantae</taxon>
        <taxon>Chlorophyta</taxon>
        <taxon>core chlorophytes</taxon>
        <taxon>Trebouxiophyceae</taxon>
        <taxon>Trebouxiophyceae incertae sedis</taxon>
        <taxon>Coccomyxaceae</taxon>
        <taxon>Coccomyxa</taxon>
    </lineage>
</organism>
<protein>
    <submittedName>
        <fullName evidence="1">Uncharacterized protein</fullName>
    </submittedName>
</protein>
<gene>
    <name evidence="1" type="ORF">WJX75_004281</name>
</gene>
<comment type="caution">
    <text evidence="1">The sequence shown here is derived from an EMBL/GenBank/DDBJ whole genome shotgun (WGS) entry which is preliminary data.</text>
</comment>